<dbReference type="PROSITE" id="PS51192">
    <property type="entry name" value="HELICASE_ATP_BIND_1"/>
    <property type="match status" value="1"/>
</dbReference>
<keyword evidence="9" id="KW-0051">Antiviral defense</keyword>
<dbReference type="Pfam" id="PF18019">
    <property type="entry name" value="Cas3_HD"/>
    <property type="match status" value="1"/>
</dbReference>
<evidence type="ECO:0000256" key="8">
    <source>
        <dbReference type="ARBA" id="ARBA00022840"/>
    </source>
</evidence>
<feature type="domain" description="Helicase ATP-binding" evidence="10">
    <location>
        <begin position="283"/>
        <end position="468"/>
    </location>
</feature>
<sequence length="827" mass="96483">MELIDIIRAKSDDQPSYLLKDHLMETAARVDAFHNFYRENMENFSHRIEGETFEALAAAAIIHDLGKIDYNFQKKLRGDEKSEWEVLEEFLSPLKELKRSPRHEIISIIWSTFLMGNDENDAVMRTAILLHHYNEYFINEKDLMELVFTYREAFETYLSFIIERRDELERFLEDILCYIEGSIQSELINSAVERIKTTMDFDKPEILLTKIREYDDDISDFAVLYEPEENSLDFLVISGLLRKADYSASAGVDIEMFTEEVFQDIEEKIKSRIGGEPWQIGFINDFGDSGKLVLVAPTGSGKTEFSLLWASRQGRKFIYTLPLRVALNDIFMRLRDSDGYFHPDEIDILHSTAFIEYLREERRGRDTDLDGMLTSARLLASPVLLTTPDQVLITSLNYFGSDKVISAYPFSSIVIDEVQTYNEEMAAVIIKTLQMISELDGSILVMTATLPPYFRRFLDAMDFQVLDVSTIPGQHEIKNLDMRRHVLKLMDEPLFSDKLEVSGELDGLIEENAGKNILIVVNNVQKAVELYREYSDDPHVYLIHSRLLEKEKSRRIREIKKKQGENKGLMVISTQIIEASVDLDFDVMITEISTIDSQIQRWGRIYRNRDRDYNSTEPNIIVFTGTDRRTSLIYDKKVVDATRRVLRGYEGRALDYQMEKNMIEDVFREEFNGLSLREVYEKRIDEILSDLDYFTVEKRTQAQRLFRNMAGYKVFIPDAVLLYSESEMELAFAELIKGDYRLWKDILAEIEERTGEKTTMWDLRRVLYEYSINVPVFYEEKSDFWSRTTGEFKGFYIWGNIDHEEVELIGELGLDSVFGEDESSFIF</sequence>
<reference evidence="13" key="1">
    <citation type="journal article" date="2020" name="bioRxiv">
        <title>A rank-normalized archaeal taxonomy based on genome phylogeny resolves widespread incomplete and uneven classifications.</title>
        <authorList>
            <person name="Rinke C."/>
            <person name="Chuvochina M."/>
            <person name="Mussig A.J."/>
            <person name="Chaumeil P.-A."/>
            <person name="Waite D.W."/>
            <person name="Whitman W.B."/>
            <person name="Parks D.H."/>
            <person name="Hugenholtz P."/>
        </authorList>
    </citation>
    <scope>NUCLEOTIDE SEQUENCE [LARGE SCALE GENOMIC DNA]</scope>
</reference>
<dbReference type="Proteomes" id="UP000538031">
    <property type="component" value="Unassembled WGS sequence"/>
</dbReference>
<evidence type="ECO:0000256" key="2">
    <source>
        <dbReference type="ARBA" id="ARBA00009046"/>
    </source>
</evidence>
<dbReference type="GO" id="GO:0046872">
    <property type="term" value="F:metal ion binding"/>
    <property type="evidence" value="ECO:0007669"/>
    <property type="project" value="UniProtKB-KW"/>
</dbReference>
<dbReference type="AlphaFoldDB" id="A0A7J4MTV7"/>
<dbReference type="NCBIfam" id="TIGR01596">
    <property type="entry name" value="cas3_HD"/>
    <property type="match status" value="1"/>
</dbReference>
<name>A0A7J4MTV7_METTF</name>
<evidence type="ECO:0000256" key="3">
    <source>
        <dbReference type="ARBA" id="ARBA00022722"/>
    </source>
</evidence>
<comment type="similarity">
    <text evidence="2">In the central section; belongs to the CRISPR-associated helicase Cas3 family.</text>
</comment>
<dbReference type="GO" id="GO:0016787">
    <property type="term" value="F:hydrolase activity"/>
    <property type="evidence" value="ECO:0007669"/>
    <property type="project" value="UniProtKB-KW"/>
</dbReference>
<dbReference type="GO" id="GO:0004518">
    <property type="term" value="F:nuclease activity"/>
    <property type="evidence" value="ECO:0007669"/>
    <property type="project" value="UniProtKB-KW"/>
</dbReference>
<dbReference type="Pfam" id="PF22590">
    <property type="entry name" value="Cas3-like_C_2"/>
    <property type="match status" value="1"/>
</dbReference>
<protein>
    <submittedName>
        <fullName evidence="12">CRISPR-associated helicase Cas3</fullName>
    </submittedName>
</protein>
<keyword evidence="8" id="KW-0067">ATP-binding</keyword>
<evidence type="ECO:0000313" key="12">
    <source>
        <dbReference type="EMBL" id="HIH64006.1"/>
    </source>
</evidence>
<dbReference type="SUPFAM" id="SSF52540">
    <property type="entry name" value="P-loop containing nucleoside triphosphate hydrolases"/>
    <property type="match status" value="1"/>
</dbReference>
<dbReference type="GO" id="GO:0004386">
    <property type="term" value="F:helicase activity"/>
    <property type="evidence" value="ECO:0007669"/>
    <property type="project" value="UniProtKB-KW"/>
</dbReference>
<keyword evidence="7" id="KW-0347">Helicase</keyword>
<dbReference type="InterPro" id="IPR054712">
    <property type="entry name" value="Cas3-like_dom"/>
</dbReference>
<dbReference type="InterPro" id="IPR038257">
    <property type="entry name" value="CRISPR-assoc_Cas3_HD_sf"/>
</dbReference>
<evidence type="ECO:0000256" key="6">
    <source>
        <dbReference type="ARBA" id="ARBA00022801"/>
    </source>
</evidence>
<dbReference type="CDD" id="cd09641">
    <property type="entry name" value="Cas3''_I"/>
    <property type="match status" value="1"/>
</dbReference>
<dbReference type="InterPro" id="IPR006474">
    <property type="entry name" value="Helicase_Cas3_CRISPR-ass_core"/>
</dbReference>
<dbReference type="Pfam" id="PF00270">
    <property type="entry name" value="DEAD"/>
    <property type="match status" value="1"/>
</dbReference>
<gene>
    <name evidence="12" type="primary">cas3</name>
    <name evidence="12" type="ORF">HA285_00105</name>
</gene>
<evidence type="ECO:0000256" key="4">
    <source>
        <dbReference type="ARBA" id="ARBA00022723"/>
    </source>
</evidence>
<proteinExistence type="inferred from homology"/>
<dbReference type="GO" id="GO:0051607">
    <property type="term" value="P:defense response to virus"/>
    <property type="evidence" value="ECO:0007669"/>
    <property type="project" value="UniProtKB-KW"/>
</dbReference>
<dbReference type="GO" id="GO:0140097">
    <property type="term" value="F:catalytic activity, acting on DNA"/>
    <property type="evidence" value="ECO:0007669"/>
    <property type="project" value="UniProtKB-ARBA"/>
</dbReference>
<organism evidence="12 13">
    <name type="scientific">Methanothermobacter thermautotrophicus</name>
    <name type="common">Methanobacterium thermoformicicum</name>
    <dbReference type="NCBI Taxonomy" id="145262"/>
    <lineage>
        <taxon>Archaea</taxon>
        <taxon>Methanobacteriati</taxon>
        <taxon>Methanobacteriota</taxon>
        <taxon>Methanomada group</taxon>
        <taxon>Methanobacteria</taxon>
        <taxon>Methanobacteriales</taxon>
        <taxon>Methanobacteriaceae</taxon>
        <taxon>Methanothermobacter</taxon>
    </lineage>
</organism>
<dbReference type="Gene3D" id="1.10.3210.30">
    <property type="match status" value="1"/>
</dbReference>
<evidence type="ECO:0000256" key="9">
    <source>
        <dbReference type="ARBA" id="ARBA00023118"/>
    </source>
</evidence>
<dbReference type="InterPro" id="IPR014001">
    <property type="entry name" value="Helicase_ATP-bd"/>
</dbReference>
<dbReference type="InterPro" id="IPR006483">
    <property type="entry name" value="CRISPR-assoc_Cas3_HD"/>
</dbReference>
<keyword evidence="5" id="KW-0547">Nucleotide-binding</keyword>
<evidence type="ECO:0000259" key="11">
    <source>
        <dbReference type="PROSITE" id="PS51643"/>
    </source>
</evidence>
<keyword evidence="6" id="KW-0378">Hydrolase</keyword>
<comment type="similarity">
    <text evidence="1">In the N-terminal section; belongs to the CRISPR-associated nuclease Cas3-HD family.</text>
</comment>
<dbReference type="EMBL" id="DUHT01000001">
    <property type="protein sequence ID" value="HIH64006.1"/>
    <property type="molecule type" value="Genomic_DNA"/>
</dbReference>
<keyword evidence="4" id="KW-0479">Metal-binding</keyword>
<dbReference type="GO" id="GO:0003676">
    <property type="term" value="F:nucleic acid binding"/>
    <property type="evidence" value="ECO:0007669"/>
    <property type="project" value="InterPro"/>
</dbReference>
<dbReference type="InterPro" id="IPR011545">
    <property type="entry name" value="DEAD/DEAH_box_helicase_dom"/>
</dbReference>
<dbReference type="GO" id="GO:0005524">
    <property type="term" value="F:ATP binding"/>
    <property type="evidence" value="ECO:0007669"/>
    <property type="project" value="UniProtKB-KW"/>
</dbReference>
<keyword evidence="3" id="KW-0540">Nuclease</keyword>
<dbReference type="Gene3D" id="3.40.50.300">
    <property type="entry name" value="P-loop containing nucleotide triphosphate hydrolases"/>
    <property type="match status" value="2"/>
</dbReference>
<comment type="caution">
    <text evidence="12">The sequence shown here is derived from an EMBL/GenBank/DDBJ whole genome shotgun (WGS) entry which is preliminary data.</text>
</comment>
<evidence type="ECO:0000313" key="13">
    <source>
        <dbReference type="Proteomes" id="UP000538031"/>
    </source>
</evidence>
<dbReference type="PROSITE" id="PS51643">
    <property type="entry name" value="HD_CAS3"/>
    <property type="match status" value="1"/>
</dbReference>
<evidence type="ECO:0000259" key="10">
    <source>
        <dbReference type="PROSITE" id="PS51192"/>
    </source>
</evidence>
<evidence type="ECO:0000256" key="7">
    <source>
        <dbReference type="ARBA" id="ARBA00022806"/>
    </source>
</evidence>
<accession>A0A7J4MTV7</accession>
<feature type="domain" description="HD Cas3-type" evidence="11">
    <location>
        <begin position="12"/>
        <end position="247"/>
    </location>
</feature>
<dbReference type="NCBIfam" id="TIGR01587">
    <property type="entry name" value="cas3_core"/>
    <property type="match status" value="1"/>
</dbReference>
<evidence type="ECO:0000256" key="5">
    <source>
        <dbReference type="ARBA" id="ARBA00022741"/>
    </source>
</evidence>
<evidence type="ECO:0000256" key="1">
    <source>
        <dbReference type="ARBA" id="ARBA00006847"/>
    </source>
</evidence>
<dbReference type="InterPro" id="IPR027417">
    <property type="entry name" value="P-loop_NTPase"/>
</dbReference>
<dbReference type="SMART" id="SM00487">
    <property type="entry name" value="DEXDc"/>
    <property type="match status" value="1"/>
</dbReference>